<gene>
    <name evidence="4" type="ORF">BPOR_0079g00160</name>
</gene>
<evidence type="ECO:0000256" key="1">
    <source>
        <dbReference type="PROSITE-ProRule" id="PRU00042"/>
    </source>
</evidence>
<keyword evidence="1" id="KW-0863">Zinc-finger</keyword>
<accession>A0A4Z1L0F2</accession>
<protein>
    <recommendedName>
        <fullName evidence="3">C2H2-type domain-containing protein</fullName>
    </recommendedName>
</protein>
<dbReference type="Proteomes" id="UP000297280">
    <property type="component" value="Unassembled WGS sequence"/>
</dbReference>
<keyword evidence="5" id="KW-1185">Reference proteome</keyword>
<organism evidence="4 5">
    <name type="scientific">Botrytis porri</name>
    <dbReference type="NCBI Taxonomy" id="87229"/>
    <lineage>
        <taxon>Eukaryota</taxon>
        <taxon>Fungi</taxon>
        <taxon>Dikarya</taxon>
        <taxon>Ascomycota</taxon>
        <taxon>Pezizomycotina</taxon>
        <taxon>Leotiomycetes</taxon>
        <taxon>Helotiales</taxon>
        <taxon>Sclerotiniaceae</taxon>
        <taxon>Botrytis</taxon>
    </lineage>
</organism>
<dbReference type="PANTHER" id="PTHR38167">
    <property type="entry name" value="C2H2-TYPE DOMAIN-CONTAINING PROTEIN"/>
    <property type="match status" value="1"/>
</dbReference>
<feature type="region of interest" description="Disordered" evidence="2">
    <location>
        <begin position="55"/>
        <end position="96"/>
    </location>
</feature>
<dbReference type="EMBL" id="PQXO01000079">
    <property type="protein sequence ID" value="TGO90103.1"/>
    <property type="molecule type" value="Genomic_DNA"/>
</dbReference>
<evidence type="ECO:0000313" key="4">
    <source>
        <dbReference type="EMBL" id="TGO90103.1"/>
    </source>
</evidence>
<feature type="compositionally biased region" description="Basic and acidic residues" evidence="2">
    <location>
        <begin position="140"/>
        <end position="150"/>
    </location>
</feature>
<evidence type="ECO:0000313" key="5">
    <source>
        <dbReference type="Proteomes" id="UP000297280"/>
    </source>
</evidence>
<comment type="caution">
    <text evidence="4">The sequence shown here is derived from an EMBL/GenBank/DDBJ whole genome shotgun (WGS) entry which is preliminary data.</text>
</comment>
<dbReference type="PANTHER" id="PTHR38167:SF1">
    <property type="entry name" value="C2H2-TYPE DOMAIN-CONTAINING PROTEIN"/>
    <property type="match status" value="1"/>
</dbReference>
<name>A0A4Z1L0F2_9HELO</name>
<feature type="region of interest" description="Disordered" evidence="2">
    <location>
        <begin position="135"/>
        <end position="171"/>
    </location>
</feature>
<dbReference type="STRING" id="87229.A0A4Z1L0F2"/>
<sequence length="517" mass="59211">MGNPRLKTAFDGMDAPRLRELLNKLCESGKFTVDDPMGKIEVDGRNIVVSNGFIDLTQSDDSDGKDEQYNNGRVGSYNDEDDNNEEELAKTEADDGEVAIVDDASWRQAVKTNQQVGRMGELKIDQAVRIVKSVDQQTNKGDDEASKDNEGYDEEELEADSWDNSDDDNHVPALRKSEIEELLSPKKDYLEEINLKIFECENCGYEFNIEENKKGDCAHHPGERELDENYAEDYHWPNYGEPWKSVDDPEYADRFIWSCCERNSDAEAFFYGRGDNVNGDLYLVLISSGSRVDLDISSPDNSLISVSSFFQNYLLSFSPTNFFTPSHSSRIHSFSIVRVQSLHPITENMIDSRLCEEFEKMDAPQLRNLLKLVCDNKGFTLKHRHGKLFIKPEKVFFWVDGFHDGKPRLIDFGDCDNYKEGEKDVGIEFVDAPIKSKYEIHELVKANQRKHPGKSPTMFKCENCHNYFCINNNPSNDCLWHPGQRTTDLDDVIWEDHDPNKDGAIESLVDHPDFEDR</sequence>
<dbReference type="InterPro" id="IPR013087">
    <property type="entry name" value="Znf_C2H2_type"/>
</dbReference>
<evidence type="ECO:0000259" key="3">
    <source>
        <dbReference type="PROSITE" id="PS50157"/>
    </source>
</evidence>
<reference evidence="4 5" key="1">
    <citation type="submission" date="2017-12" db="EMBL/GenBank/DDBJ databases">
        <title>Comparative genomics of Botrytis spp.</title>
        <authorList>
            <person name="Valero-Jimenez C.A."/>
            <person name="Tapia P."/>
            <person name="Veloso J."/>
            <person name="Silva-Moreno E."/>
            <person name="Staats M."/>
            <person name="Valdes J.H."/>
            <person name="Van Kan J.A.L."/>
        </authorList>
    </citation>
    <scope>NUCLEOTIDE SEQUENCE [LARGE SCALE GENOMIC DNA]</scope>
    <source>
        <strain evidence="4 5">MUCL3349</strain>
    </source>
</reference>
<feature type="domain" description="C2H2-type" evidence="3">
    <location>
        <begin position="198"/>
        <end position="225"/>
    </location>
</feature>
<dbReference type="PROSITE" id="PS50157">
    <property type="entry name" value="ZINC_FINGER_C2H2_2"/>
    <property type="match status" value="1"/>
</dbReference>
<dbReference type="GO" id="GO:0008270">
    <property type="term" value="F:zinc ion binding"/>
    <property type="evidence" value="ECO:0007669"/>
    <property type="project" value="UniProtKB-KW"/>
</dbReference>
<evidence type="ECO:0000256" key="2">
    <source>
        <dbReference type="SAM" id="MobiDB-lite"/>
    </source>
</evidence>
<dbReference type="AlphaFoldDB" id="A0A4Z1L0F2"/>
<feature type="compositionally biased region" description="Acidic residues" evidence="2">
    <location>
        <begin position="151"/>
        <end position="166"/>
    </location>
</feature>
<proteinExistence type="predicted"/>
<keyword evidence="1" id="KW-0862">Zinc</keyword>
<keyword evidence="1" id="KW-0479">Metal-binding</keyword>